<dbReference type="EMBL" id="SODP01000002">
    <property type="protein sequence ID" value="TDW71223.1"/>
    <property type="molecule type" value="Genomic_DNA"/>
</dbReference>
<dbReference type="Proteomes" id="UP000295146">
    <property type="component" value="Unassembled WGS sequence"/>
</dbReference>
<dbReference type="AlphaFoldDB" id="A0A4R8CC97"/>
<dbReference type="InterPro" id="IPR001763">
    <property type="entry name" value="Rhodanese-like_dom"/>
</dbReference>
<dbReference type="InterPro" id="IPR036873">
    <property type="entry name" value="Rhodanese-like_dom_sf"/>
</dbReference>
<dbReference type="Gene3D" id="3.40.250.10">
    <property type="entry name" value="Rhodanese-like domain"/>
    <property type="match status" value="1"/>
</dbReference>
<gene>
    <name evidence="2" type="ORF">EV653_5303</name>
</gene>
<dbReference type="SUPFAM" id="SSF52821">
    <property type="entry name" value="Rhodanese/Cell cycle control phosphatase"/>
    <property type="match status" value="1"/>
</dbReference>
<sequence>MLRGMFRNQEIPAVVVAELDDELLAEAFVLDVREPDEWDRGHIEGAVHIPLGQLQDRVGEVPLDQKVLCVCAVGGRSGMATQFLNQLGREAINLDGGMHAWQTSGRPVSTN</sequence>
<proteinExistence type="predicted"/>
<dbReference type="PANTHER" id="PTHR43031">
    <property type="entry name" value="FAD-DEPENDENT OXIDOREDUCTASE"/>
    <property type="match status" value="1"/>
</dbReference>
<dbReference type="CDD" id="cd00158">
    <property type="entry name" value="RHOD"/>
    <property type="match status" value="1"/>
</dbReference>
<dbReference type="PROSITE" id="PS50206">
    <property type="entry name" value="RHODANESE_3"/>
    <property type="match status" value="1"/>
</dbReference>
<name>A0A4R8CC97_9ACTN</name>
<dbReference type="PANTHER" id="PTHR43031:SF1">
    <property type="entry name" value="PYRIDINE NUCLEOTIDE-DISULPHIDE OXIDOREDUCTASE"/>
    <property type="match status" value="1"/>
</dbReference>
<evidence type="ECO:0000259" key="1">
    <source>
        <dbReference type="PROSITE" id="PS50206"/>
    </source>
</evidence>
<comment type="caution">
    <text evidence="2">The sequence shown here is derived from an EMBL/GenBank/DDBJ whole genome shotgun (WGS) entry which is preliminary data.</text>
</comment>
<dbReference type="Pfam" id="PF00581">
    <property type="entry name" value="Rhodanese"/>
    <property type="match status" value="1"/>
</dbReference>
<protein>
    <submittedName>
        <fullName evidence="2">Rhodanese-related sulfurtransferase</fullName>
    </submittedName>
</protein>
<dbReference type="InterPro" id="IPR050229">
    <property type="entry name" value="GlpE_sulfurtransferase"/>
</dbReference>
<keyword evidence="3" id="KW-1185">Reference proteome</keyword>
<evidence type="ECO:0000313" key="3">
    <source>
        <dbReference type="Proteomes" id="UP000295146"/>
    </source>
</evidence>
<dbReference type="SMART" id="SM00450">
    <property type="entry name" value="RHOD"/>
    <property type="match status" value="1"/>
</dbReference>
<feature type="domain" description="Rhodanese" evidence="1">
    <location>
        <begin position="23"/>
        <end position="110"/>
    </location>
</feature>
<reference evidence="2 3" key="1">
    <citation type="submission" date="2019-03" db="EMBL/GenBank/DDBJ databases">
        <title>Genomic Encyclopedia of Type Strains, Phase III (KMG-III): the genomes of soil and plant-associated and newly described type strains.</title>
        <authorList>
            <person name="Whitman W."/>
        </authorList>
    </citation>
    <scope>NUCLEOTIDE SEQUENCE [LARGE SCALE GENOMIC DNA]</scope>
    <source>
        <strain evidence="2 3">VKM Ac-2573</strain>
    </source>
</reference>
<organism evidence="2 3">
    <name type="scientific">Kribbella pratensis</name>
    <dbReference type="NCBI Taxonomy" id="2512112"/>
    <lineage>
        <taxon>Bacteria</taxon>
        <taxon>Bacillati</taxon>
        <taxon>Actinomycetota</taxon>
        <taxon>Actinomycetes</taxon>
        <taxon>Propionibacteriales</taxon>
        <taxon>Kribbellaceae</taxon>
        <taxon>Kribbella</taxon>
    </lineage>
</organism>
<accession>A0A4R8CC97</accession>
<evidence type="ECO:0000313" key="2">
    <source>
        <dbReference type="EMBL" id="TDW71223.1"/>
    </source>
</evidence>